<evidence type="ECO:0000313" key="2">
    <source>
        <dbReference type="EMBL" id="SFK68276.1"/>
    </source>
</evidence>
<keyword evidence="3" id="KW-1185">Reference proteome</keyword>
<dbReference type="AlphaFoldDB" id="A0A1I4BK02"/>
<name>A0A1I4BK02_9LACT</name>
<feature type="transmembrane region" description="Helical" evidence="1">
    <location>
        <begin position="21"/>
        <end position="43"/>
    </location>
</feature>
<keyword evidence="1" id="KW-0812">Transmembrane</keyword>
<reference evidence="3" key="1">
    <citation type="submission" date="2016-10" db="EMBL/GenBank/DDBJ databases">
        <authorList>
            <person name="Varghese N."/>
            <person name="Submissions S."/>
        </authorList>
    </citation>
    <scope>NUCLEOTIDE SEQUENCE [LARGE SCALE GENOMIC DNA]</scope>
    <source>
        <strain evidence="3">DSM 16108</strain>
    </source>
</reference>
<protein>
    <submittedName>
        <fullName evidence="2">Uncharacterized protein</fullName>
    </submittedName>
</protein>
<keyword evidence="1" id="KW-0472">Membrane</keyword>
<gene>
    <name evidence="2" type="ORF">SAMN04488569_10734</name>
</gene>
<sequence length="104" mass="11943">MIEEEIAELNRIKEWAVILKIYYGILILSFITAGLVSLLLVLLSLWTNMMLFLSLLLLFFLGLGGVGTAILDDYKWSLFSGICRRMKKSATVESYECWKKEMNV</sequence>
<evidence type="ECO:0000256" key="1">
    <source>
        <dbReference type="SAM" id="Phobius"/>
    </source>
</evidence>
<dbReference type="EMBL" id="FOSJ01000073">
    <property type="protein sequence ID" value="SFK68276.1"/>
    <property type="molecule type" value="Genomic_DNA"/>
</dbReference>
<proteinExistence type="predicted"/>
<feature type="transmembrane region" description="Helical" evidence="1">
    <location>
        <begin position="49"/>
        <end position="71"/>
    </location>
</feature>
<dbReference type="OrthoDB" id="2188790at2"/>
<dbReference type="Proteomes" id="UP000199589">
    <property type="component" value="Unassembled WGS sequence"/>
</dbReference>
<accession>A0A1I4BK02</accession>
<keyword evidence="1" id="KW-1133">Transmembrane helix</keyword>
<evidence type="ECO:0000313" key="3">
    <source>
        <dbReference type="Proteomes" id="UP000199589"/>
    </source>
</evidence>
<dbReference type="RefSeq" id="WP_091898667.1">
    <property type="nucleotide sequence ID" value="NZ_FOSJ01000073.1"/>
</dbReference>
<organism evidence="2 3">
    <name type="scientific">Marinilactibacillus piezotolerans</name>
    <dbReference type="NCBI Taxonomy" id="258723"/>
    <lineage>
        <taxon>Bacteria</taxon>
        <taxon>Bacillati</taxon>
        <taxon>Bacillota</taxon>
        <taxon>Bacilli</taxon>
        <taxon>Lactobacillales</taxon>
        <taxon>Carnobacteriaceae</taxon>
        <taxon>Marinilactibacillus</taxon>
    </lineage>
</organism>